<reference evidence="3" key="1">
    <citation type="submission" date="2022-07" db="EMBL/GenBank/DDBJ databases">
        <title>Fungi with potential for degradation of polypropylene.</title>
        <authorList>
            <person name="Gostincar C."/>
        </authorList>
    </citation>
    <scope>NUCLEOTIDE SEQUENCE</scope>
    <source>
        <strain evidence="3">EXF-13308</strain>
    </source>
</reference>
<evidence type="ECO:0000256" key="1">
    <source>
        <dbReference type="ARBA" id="ARBA00037226"/>
    </source>
</evidence>
<organism evidence="3 4">
    <name type="scientific">Pleurostoma richardsiae</name>
    <dbReference type="NCBI Taxonomy" id="41990"/>
    <lineage>
        <taxon>Eukaryota</taxon>
        <taxon>Fungi</taxon>
        <taxon>Dikarya</taxon>
        <taxon>Ascomycota</taxon>
        <taxon>Pezizomycotina</taxon>
        <taxon>Sordariomycetes</taxon>
        <taxon>Sordariomycetidae</taxon>
        <taxon>Calosphaeriales</taxon>
        <taxon>Pleurostomataceae</taxon>
        <taxon>Pleurostoma</taxon>
    </lineage>
</organism>
<feature type="domain" description="Manganese/iron superoxide dismutase C-terminal" evidence="2">
    <location>
        <begin position="120"/>
        <end position="159"/>
    </location>
</feature>
<keyword evidence="4" id="KW-1185">Reference proteome</keyword>
<dbReference type="Pfam" id="PF02777">
    <property type="entry name" value="Sod_Fe_C"/>
    <property type="match status" value="2"/>
</dbReference>
<dbReference type="InterPro" id="IPR036324">
    <property type="entry name" value="Mn/Fe_SOD_N_sf"/>
</dbReference>
<dbReference type="Gene3D" id="3.55.40.20">
    <property type="entry name" value="Iron/manganese superoxide dismutase, C-terminal domain"/>
    <property type="match status" value="1"/>
</dbReference>
<dbReference type="GO" id="GO:0005737">
    <property type="term" value="C:cytoplasm"/>
    <property type="evidence" value="ECO:0007669"/>
    <property type="project" value="TreeGrafter"/>
</dbReference>
<protein>
    <recommendedName>
        <fullName evidence="2">Manganese/iron superoxide dismutase C-terminal domain-containing protein</fullName>
    </recommendedName>
</protein>
<accession>A0AA38R4H0</accession>
<dbReference type="InterPro" id="IPR036314">
    <property type="entry name" value="SOD_C_sf"/>
</dbReference>
<comment type="function">
    <text evidence="1">Component of the mitochondrial ribosome (mitoribosome), a dedicated translation machinery responsible for the synthesis of mitochondrial genome-encoded proteins, including at least some of the essential transmembrane subunits of the mitochondrial respiratory chain. The mitoribosomes are attached to the mitochondrial inner membrane and translation products are cotranslationally integrated into the membrane.</text>
</comment>
<dbReference type="GO" id="GO:0046872">
    <property type="term" value="F:metal ion binding"/>
    <property type="evidence" value="ECO:0007669"/>
    <property type="project" value="InterPro"/>
</dbReference>
<proteinExistence type="predicted"/>
<comment type="caution">
    <text evidence="3">The sequence shown here is derived from an EMBL/GenBank/DDBJ whole genome shotgun (WGS) entry which is preliminary data.</text>
</comment>
<dbReference type="SUPFAM" id="SSF46609">
    <property type="entry name" value="Fe,Mn superoxide dismutase (SOD), N-terminal domain"/>
    <property type="match status" value="1"/>
</dbReference>
<dbReference type="InterPro" id="IPR019832">
    <property type="entry name" value="Mn/Fe_SOD_C"/>
</dbReference>
<feature type="domain" description="Manganese/iron superoxide dismutase C-terminal" evidence="2">
    <location>
        <begin position="236"/>
        <end position="282"/>
    </location>
</feature>
<sequence length="293" mass="32262">MFRPRLRIPRAAAGFARPPLRRSMHHLPPLPHDFREGVPGLLSAEGFDMAWTQHMTLMLEKLNALIAGTQYEHRDNLKSVILATAREPSLAPIFNHASMAHNNHIFFKNLSPAPVEIPSTLREGLEASFSSIDTLRREFVATASAMFGPGFVWLVKTGKGHATGSADNYRILATYLAGSPYPGAHWRRQATDMSTVGGATPDAQSPVEQYFRKQEVGATRPGLADDFKKTAPGGIDVIPLLCVNTWEHVWLRDYGLGVGGYGGKRAFVEAWWDTIDWDAVASAANISRPTFKA</sequence>
<evidence type="ECO:0000259" key="2">
    <source>
        <dbReference type="Pfam" id="PF02777"/>
    </source>
</evidence>
<dbReference type="GO" id="GO:0004784">
    <property type="term" value="F:superoxide dismutase activity"/>
    <property type="evidence" value="ECO:0007669"/>
    <property type="project" value="InterPro"/>
</dbReference>
<dbReference type="PANTHER" id="PTHR43595:SF2">
    <property type="entry name" value="SMALL RIBOSOMAL SUBUNIT PROTEIN MS42"/>
    <property type="match status" value="1"/>
</dbReference>
<name>A0AA38R4H0_9PEZI</name>
<evidence type="ECO:0000313" key="4">
    <source>
        <dbReference type="Proteomes" id="UP001174694"/>
    </source>
</evidence>
<dbReference type="PANTHER" id="PTHR43595">
    <property type="entry name" value="37S RIBOSOMAL PROTEIN S26, MITOCHONDRIAL"/>
    <property type="match status" value="1"/>
</dbReference>
<evidence type="ECO:0000313" key="3">
    <source>
        <dbReference type="EMBL" id="KAJ9133986.1"/>
    </source>
</evidence>
<dbReference type="Proteomes" id="UP001174694">
    <property type="component" value="Unassembled WGS sequence"/>
</dbReference>
<gene>
    <name evidence="3" type="ORF">NKR23_g10403</name>
</gene>
<dbReference type="EMBL" id="JANBVO010000046">
    <property type="protein sequence ID" value="KAJ9133986.1"/>
    <property type="molecule type" value="Genomic_DNA"/>
</dbReference>
<dbReference type="SUPFAM" id="SSF54719">
    <property type="entry name" value="Fe,Mn superoxide dismutase (SOD), C-terminal domain"/>
    <property type="match status" value="1"/>
</dbReference>
<dbReference type="AlphaFoldDB" id="A0AA38R4H0"/>